<organism evidence="6 7">
    <name type="scientific">Streptomyces humicola</name>
    <dbReference type="NCBI Taxonomy" id="2953240"/>
    <lineage>
        <taxon>Bacteria</taxon>
        <taxon>Bacillati</taxon>
        <taxon>Actinomycetota</taxon>
        <taxon>Actinomycetes</taxon>
        <taxon>Kitasatosporales</taxon>
        <taxon>Streptomycetaceae</taxon>
        <taxon>Streptomyces</taxon>
    </lineage>
</organism>
<dbReference type="InterPro" id="IPR011251">
    <property type="entry name" value="Luciferase-like_dom"/>
</dbReference>
<dbReference type="Pfam" id="PF00296">
    <property type="entry name" value="Bac_luciferase"/>
    <property type="match status" value="1"/>
</dbReference>
<evidence type="ECO:0000256" key="2">
    <source>
        <dbReference type="ARBA" id="ARBA00022643"/>
    </source>
</evidence>
<dbReference type="Proteomes" id="UP001057702">
    <property type="component" value="Unassembled WGS sequence"/>
</dbReference>
<gene>
    <name evidence="6" type="ORF">NGB36_23615</name>
</gene>
<dbReference type="Gene3D" id="3.40.50.150">
    <property type="entry name" value="Vaccinia Virus protein VP39"/>
    <property type="match status" value="1"/>
</dbReference>
<dbReference type="InterPro" id="IPR050172">
    <property type="entry name" value="SsuD_RutA_monooxygenase"/>
</dbReference>
<evidence type="ECO:0000256" key="1">
    <source>
        <dbReference type="ARBA" id="ARBA00022630"/>
    </source>
</evidence>
<evidence type="ECO:0000256" key="3">
    <source>
        <dbReference type="ARBA" id="ARBA00023002"/>
    </source>
</evidence>
<reference evidence="6" key="1">
    <citation type="submission" date="2022-06" db="EMBL/GenBank/DDBJ databases">
        <title>Draft genome sequence of Streptomyces sp. RB6PN25 isolated from peat swamp forest in Thailand.</title>
        <authorList>
            <person name="Duangmal K."/>
            <person name="Klaysubun C."/>
        </authorList>
    </citation>
    <scope>NUCLEOTIDE SEQUENCE</scope>
    <source>
        <strain evidence="6">RB6PN25</strain>
    </source>
</reference>
<keyword evidence="4" id="KW-0503">Monooxygenase</keyword>
<dbReference type="InterPro" id="IPR029063">
    <property type="entry name" value="SAM-dependent_MTases_sf"/>
</dbReference>
<comment type="caution">
    <text evidence="6">The sequence shown here is derived from an EMBL/GenBank/DDBJ whole genome shotgun (WGS) entry which is preliminary data.</text>
</comment>
<dbReference type="SUPFAM" id="SSF51679">
    <property type="entry name" value="Bacterial luciferase-like"/>
    <property type="match status" value="1"/>
</dbReference>
<feature type="domain" description="Luciferase-like" evidence="5">
    <location>
        <begin position="229"/>
        <end position="522"/>
    </location>
</feature>
<evidence type="ECO:0000256" key="4">
    <source>
        <dbReference type="ARBA" id="ARBA00023033"/>
    </source>
</evidence>
<proteinExistence type="predicted"/>
<keyword evidence="2" id="KW-0288">FMN</keyword>
<dbReference type="PANTHER" id="PTHR42847">
    <property type="entry name" value="ALKANESULFONATE MONOOXYGENASE"/>
    <property type="match status" value="1"/>
</dbReference>
<name>A0ABT1Q2G4_9ACTN</name>
<dbReference type="EMBL" id="JANFNG010000022">
    <property type="protein sequence ID" value="MCQ4083500.1"/>
    <property type="molecule type" value="Genomic_DNA"/>
</dbReference>
<dbReference type="Gene3D" id="3.20.20.30">
    <property type="entry name" value="Luciferase-like domain"/>
    <property type="match status" value="1"/>
</dbReference>
<sequence length="549" mass="60200">MIDDAFMETVATLSVPETGTDSTAPLLYRLIRSVRPRRVLAIGMGYTTPFLAMALQDNATAEPQPSSETGHDDVPHRPRLVCVDRTSDPASCMPQALKVLDRLGVRDLCTVIESGPRGAAHTVRDELGLIDFAWIDTWDTPAFLREYGPLLNPAGGILAGPHGELLEVTNLRARHRTGRHGATLISRIRDHADPQELRPQAAGGDPTGVEVHSVTPESVSEHQQFRTGFLERLTHAAQASEEAGWSGILVPHNLHEVDPWIVATYLGAVTTSLVPLIAVQPACTPPHTAAACAAAYARLYGRPLDFNLVAGARDDEMRRIGDTLSHDERYDRMRQYGRILRALLNGEEVDECGSHYTYRGFRLEPRPQVLEKCRIFVAGSSPASLATAREIADVVVTHPAPFDEWRESFLEPLLASGYTGRIGIRIGLLCRADGDVAWRTAEERFPESWAGRQETLLKTRSQNVWSRQLALRAVEEGPQTAAAAREPYWLGAFRSGRASAPFLVGAYDEVAERLAEYVGAGVGHVLLNGGLEEDYPHIRRAVERAAGSM</sequence>
<dbReference type="InterPro" id="IPR036661">
    <property type="entry name" value="Luciferase-like_sf"/>
</dbReference>
<protein>
    <submittedName>
        <fullName evidence="6">LLM class flavin-dependent oxidoreductase</fullName>
    </submittedName>
</protein>
<keyword evidence="1" id="KW-0285">Flavoprotein</keyword>
<dbReference type="RefSeq" id="WP_255922458.1">
    <property type="nucleotide sequence ID" value="NZ_JANFNG010000022.1"/>
</dbReference>
<dbReference type="PANTHER" id="PTHR42847:SF4">
    <property type="entry name" value="ALKANESULFONATE MONOOXYGENASE-RELATED"/>
    <property type="match status" value="1"/>
</dbReference>
<accession>A0ABT1Q2G4</accession>
<keyword evidence="7" id="KW-1185">Reference proteome</keyword>
<keyword evidence="3" id="KW-0560">Oxidoreductase</keyword>
<evidence type="ECO:0000313" key="7">
    <source>
        <dbReference type="Proteomes" id="UP001057702"/>
    </source>
</evidence>
<evidence type="ECO:0000259" key="5">
    <source>
        <dbReference type="Pfam" id="PF00296"/>
    </source>
</evidence>
<evidence type="ECO:0000313" key="6">
    <source>
        <dbReference type="EMBL" id="MCQ4083500.1"/>
    </source>
</evidence>